<dbReference type="NCBIfam" id="NF037997">
    <property type="entry name" value="Na_Pi_symport"/>
    <property type="match status" value="1"/>
</dbReference>
<accession>A0ABY5Y234</accession>
<dbReference type="InterPro" id="IPR003841">
    <property type="entry name" value="Na/Pi_transpt"/>
</dbReference>
<dbReference type="NCBIfam" id="TIGR00704">
    <property type="entry name" value="NaPi_cotrn_rel"/>
    <property type="match status" value="1"/>
</dbReference>
<gene>
    <name evidence="8" type="ORF">JBF11_09085</name>
</gene>
<feature type="transmembrane region" description="Helical" evidence="6">
    <location>
        <begin position="207"/>
        <end position="228"/>
    </location>
</feature>
<sequence>MSLFNVIQLIGGVGIFLYSIKMISESLQLMAGNSLQNLIGMLTKTPVLGVMVGTVVTVLIQSSSATTVMTVSFVDAGLMTLKQAIGLIMGANIGTTVTGQIIAFKIKDYCYLFIILGSLLQFLGKTNAQKHLGAGLFGFGLLFIGMQTMEDSMYVLRSRTDLFLMFKESAMLGVLAGTVITVLIQSSAATLGITIALSMQGLIPLEAAIPIILGSNIGTTITTILAAIGTCRHAKQACLAHVLFNIIGVAIFLPIMPLYIDFIRASSDSIGHQIANAHSLFNICNTIIFLPFVGSFAKLITAIIPDPQKPESRKSYLDPKLIEFTPAVAVDAVKNECLAMGSVLLESIDKIEELYFHHQKITREELTAIENLLDKYHAEIGDYSQALMRHKISDSELVRLHGYVSSAGDMERIGDKCKLLFHLWEKKEELQGDFSEQAIAELQQLFDKANTAVELSVQNISLPPASAKEAFAQVEDLSMEVRQMESKIRHMHVTRLAQGLCNASISLSFLDAVGAIEHMSYRAKKMSQVIVHQHIHENS</sequence>
<feature type="domain" description="PhoU" evidence="7">
    <location>
        <begin position="340"/>
        <end position="418"/>
    </location>
</feature>
<feature type="transmembrane region" description="Helical" evidence="6">
    <location>
        <begin position="240"/>
        <end position="260"/>
    </location>
</feature>
<keyword evidence="2" id="KW-1003">Cell membrane</keyword>
<keyword evidence="4 6" id="KW-1133">Transmembrane helix</keyword>
<comment type="subcellular location">
    <subcellularLocation>
        <location evidence="1">Cell membrane</location>
        <topology evidence="1">Multi-pass membrane protein</topology>
    </subcellularLocation>
</comment>
<dbReference type="Proteomes" id="UP001058120">
    <property type="component" value="Chromosome"/>
</dbReference>
<dbReference type="SUPFAM" id="SSF109755">
    <property type="entry name" value="PhoU-like"/>
    <property type="match status" value="1"/>
</dbReference>
<organism evidence="8 9">
    <name type="scientific">Taurinivorans muris</name>
    <dbReference type="NCBI Taxonomy" id="2787751"/>
    <lineage>
        <taxon>Bacteria</taxon>
        <taxon>Pseudomonadati</taxon>
        <taxon>Thermodesulfobacteriota</taxon>
        <taxon>Desulfovibrionia</taxon>
        <taxon>Desulfovibrionales</taxon>
        <taxon>Desulfovibrionaceae</taxon>
        <taxon>Taurinivorans</taxon>
    </lineage>
</organism>
<feature type="transmembrane region" description="Helical" evidence="6">
    <location>
        <begin position="280"/>
        <end position="304"/>
    </location>
</feature>
<evidence type="ECO:0000256" key="1">
    <source>
        <dbReference type="ARBA" id="ARBA00004651"/>
    </source>
</evidence>
<dbReference type="EMBL" id="CP065938">
    <property type="protein sequence ID" value="UWX05586.1"/>
    <property type="molecule type" value="Genomic_DNA"/>
</dbReference>
<feature type="transmembrane region" description="Helical" evidence="6">
    <location>
        <begin position="170"/>
        <end position="195"/>
    </location>
</feature>
<protein>
    <submittedName>
        <fullName evidence="8">Na/Pi cotransporter family protein</fullName>
    </submittedName>
</protein>
<dbReference type="Pfam" id="PF01895">
    <property type="entry name" value="PhoU"/>
    <property type="match status" value="1"/>
</dbReference>
<dbReference type="InterPro" id="IPR004633">
    <property type="entry name" value="NaPi_cotrn-rel/YqeW-like"/>
</dbReference>
<dbReference type="Gene3D" id="1.20.58.220">
    <property type="entry name" value="Phosphate transport system protein phou homolog 2, domain 2"/>
    <property type="match status" value="1"/>
</dbReference>
<evidence type="ECO:0000259" key="7">
    <source>
        <dbReference type="Pfam" id="PF01895"/>
    </source>
</evidence>
<reference evidence="8" key="1">
    <citation type="submission" date="2020-12" db="EMBL/GenBank/DDBJ databases">
        <title>Taurinivorans muris gen. nov., sp. nov., fundamental and realized metabolic niche of a ubiquitous sulfidogenic bacterium in the murine intestine.</title>
        <authorList>
            <person name="Ye H."/>
            <person name="Hanson B.T."/>
            <person name="Loy A."/>
        </authorList>
    </citation>
    <scope>NUCLEOTIDE SEQUENCE</scope>
    <source>
        <strain evidence="8">LT0009</strain>
    </source>
</reference>
<evidence type="ECO:0000256" key="4">
    <source>
        <dbReference type="ARBA" id="ARBA00022989"/>
    </source>
</evidence>
<dbReference type="PANTHER" id="PTHR10010:SF46">
    <property type="entry name" value="SODIUM-DEPENDENT PHOSPHATE TRANSPORT PROTEIN 2B"/>
    <property type="match status" value="1"/>
</dbReference>
<keyword evidence="5 6" id="KW-0472">Membrane</keyword>
<name>A0ABY5Y234_9BACT</name>
<evidence type="ECO:0000313" key="8">
    <source>
        <dbReference type="EMBL" id="UWX05586.1"/>
    </source>
</evidence>
<proteinExistence type="predicted"/>
<evidence type="ECO:0000256" key="2">
    <source>
        <dbReference type="ARBA" id="ARBA00022475"/>
    </source>
</evidence>
<feature type="transmembrane region" description="Helical" evidence="6">
    <location>
        <begin position="45"/>
        <end position="64"/>
    </location>
</feature>
<keyword evidence="3 6" id="KW-0812">Transmembrane</keyword>
<evidence type="ECO:0000256" key="6">
    <source>
        <dbReference type="SAM" id="Phobius"/>
    </source>
</evidence>
<evidence type="ECO:0000256" key="3">
    <source>
        <dbReference type="ARBA" id="ARBA00022692"/>
    </source>
</evidence>
<evidence type="ECO:0000313" key="9">
    <source>
        <dbReference type="Proteomes" id="UP001058120"/>
    </source>
</evidence>
<dbReference type="PANTHER" id="PTHR10010">
    <property type="entry name" value="SOLUTE CARRIER FAMILY 34 SODIUM PHOSPHATE , MEMBER 2-RELATED"/>
    <property type="match status" value="1"/>
</dbReference>
<dbReference type="InterPro" id="IPR026022">
    <property type="entry name" value="PhoU_dom"/>
</dbReference>
<feature type="transmembrane region" description="Helical" evidence="6">
    <location>
        <begin position="132"/>
        <end position="149"/>
    </location>
</feature>
<dbReference type="RefSeq" id="WP_334315170.1">
    <property type="nucleotide sequence ID" value="NZ_CP065938.1"/>
</dbReference>
<evidence type="ECO:0000256" key="5">
    <source>
        <dbReference type="ARBA" id="ARBA00023136"/>
    </source>
</evidence>
<feature type="transmembrane region" description="Helical" evidence="6">
    <location>
        <begin position="84"/>
        <end position="102"/>
    </location>
</feature>
<feature type="transmembrane region" description="Helical" evidence="6">
    <location>
        <begin position="6"/>
        <end position="24"/>
    </location>
</feature>
<keyword evidence="9" id="KW-1185">Reference proteome</keyword>
<dbReference type="Pfam" id="PF02690">
    <property type="entry name" value="Na_Pi_cotrans"/>
    <property type="match status" value="2"/>
</dbReference>
<dbReference type="InterPro" id="IPR038078">
    <property type="entry name" value="PhoU-like_sf"/>
</dbReference>